<dbReference type="InterPro" id="IPR010667">
    <property type="entry name" value="Phage_T4_Gp19"/>
</dbReference>
<proteinExistence type="predicted"/>
<keyword evidence="3" id="KW-1185">Reference proteome</keyword>
<accession>A0ABW8X0L6</accession>
<dbReference type="NCBIfam" id="TIGR02241">
    <property type="entry name" value="conserved hypothetical phage tail region protein"/>
    <property type="match status" value="1"/>
</dbReference>
<evidence type="ECO:0000313" key="3">
    <source>
        <dbReference type="Proteomes" id="UP001628874"/>
    </source>
</evidence>
<evidence type="ECO:0000256" key="1">
    <source>
        <dbReference type="SAM" id="Phobius"/>
    </source>
</evidence>
<evidence type="ECO:0000313" key="2">
    <source>
        <dbReference type="EMBL" id="MFL9466812.1"/>
    </source>
</evidence>
<dbReference type="PANTHER" id="PTHR38009">
    <property type="entry name" value="CONSERVED HYPOTHETICAL PHAGE TAIL PROTEIN"/>
    <property type="match status" value="1"/>
</dbReference>
<keyword evidence="1" id="KW-1133">Transmembrane helix</keyword>
<keyword evidence="1" id="KW-0472">Membrane</keyword>
<gene>
    <name evidence="2" type="ORF">AB0759_40205</name>
</gene>
<protein>
    <submittedName>
        <fullName evidence="2">Phage tail protein</fullName>
    </submittedName>
</protein>
<dbReference type="InterPro" id="IPR011747">
    <property type="entry name" value="CHP02241"/>
</dbReference>
<comment type="caution">
    <text evidence="2">The sequence shown here is derived from an EMBL/GenBank/DDBJ whole genome shotgun (WGS) entry which is preliminary data.</text>
</comment>
<dbReference type="EMBL" id="JBFQGM010000029">
    <property type="protein sequence ID" value="MFL9466812.1"/>
    <property type="molecule type" value="Genomic_DNA"/>
</dbReference>
<feature type="transmembrane region" description="Helical" evidence="1">
    <location>
        <begin position="21"/>
        <end position="40"/>
    </location>
</feature>
<keyword evidence="1" id="KW-0812">Transmembrane</keyword>
<dbReference type="PANTHER" id="PTHR38009:SF1">
    <property type="entry name" value="CONSERVED HYPOTHETICAL PHAGE TAIL PROTEIN"/>
    <property type="match status" value="1"/>
</dbReference>
<name>A0ABW8X0L6_9CYAN</name>
<dbReference type="RefSeq" id="WP_237265963.1">
    <property type="nucleotide sequence ID" value="NZ_JBFQGM010000029.1"/>
</dbReference>
<dbReference type="Pfam" id="PF06841">
    <property type="entry name" value="Phage_T4_gp19"/>
    <property type="match status" value="1"/>
</dbReference>
<organism evidence="2 3">
    <name type="scientific">Scytonema tolypothrichoides VB-61278_2</name>
    <dbReference type="NCBI Taxonomy" id="3232314"/>
    <lineage>
        <taxon>Bacteria</taxon>
        <taxon>Bacillati</taxon>
        <taxon>Cyanobacteriota</taxon>
        <taxon>Cyanophyceae</taxon>
        <taxon>Nostocales</taxon>
        <taxon>Scytonemataceae</taxon>
        <taxon>Scytonema</taxon>
    </lineage>
</organism>
<reference evidence="2 3" key="1">
    <citation type="submission" date="2024-07" db="EMBL/GenBank/DDBJ databases">
        <authorList>
            <person name="Tripathy S."/>
        </authorList>
    </citation>
    <scope>NUCLEOTIDE SEQUENCE [LARGE SCALE GENOMIC DNA]</scope>
    <source>
        <strain evidence="2 3">VB-61278_2</strain>
    </source>
</reference>
<dbReference type="Proteomes" id="UP001628874">
    <property type="component" value="Unassembled WGS sequence"/>
</dbReference>
<sequence length="197" mass="22781">MTNDDPRYLISRRVYDSIFQNISFLMSSFLQVLTMAVGVLPENLLTNRFYVELSLNGSQENIDAIFLECSGFTYSQDLIEICEVTPRKWGSAQQGLPVRTKIPGNVKMGNINLRRCLTHSMTLWNWFEDVQQGNWANKRRDFSLTIQDSTNTVQTRLQFSRGWVTNYKITDFHASKADMAIEELEIAFENFKRVASN</sequence>